<accession>A0ABW4Q8W1</accession>
<dbReference type="Pfam" id="PF13469">
    <property type="entry name" value="Sulfotransfer_3"/>
    <property type="match status" value="1"/>
</dbReference>
<dbReference type="Gene3D" id="3.40.50.300">
    <property type="entry name" value="P-loop containing nucleotide triphosphate hydrolases"/>
    <property type="match status" value="1"/>
</dbReference>
<dbReference type="EMBL" id="JBHUGA010000040">
    <property type="protein sequence ID" value="MFD1847117.1"/>
    <property type="molecule type" value="Genomic_DNA"/>
</dbReference>
<keyword evidence="1" id="KW-0808">Transferase</keyword>
<proteinExistence type="predicted"/>
<dbReference type="PANTHER" id="PTHR10605:SF56">
    <property type="entry name" value="BIFUNCTIONAL HEPARAN SULFATE N-DEACETYLASE_N-SULFOTRANSFERASE"/>
    <property type="match status" value="1"/>
</dbReference>
<organism evidence="2 3">
    <name type="scientific">Arthrobacter flavus</name>
    <dbReference type="NCBI Taxonomy" id="95172"/>
    <lineage>
        <taxon>Bacteria</taxon>
        <taxon>Bacillati</taxon>
        <taxon>Actinomycetota</taxon>
        <taxon>Actinomycetes</taxon>
        <taxon>Micrococcales</taxon>
        <taxon>Micrococcaceae</taxon>
        <taxon>Arthrobacter</taxon>
    </lineage>
</organism>
<evidence type="ECO:0000313" key="2">
    <source>
        <dbReference type="EMBL" id="MFD1847117.1"/>
    </source>
</evidence>
<name>A0ABW4Q8W1_9MICC</name>
<protein>
    <submittedName>
        <fullName evidence="2">Sulfotransferase domain-containing protein</fullName>
    </submittedName>
</protein>
<comment type="caution">
    <text evidence="2">The sequence shown here is derived from an EMBL/GenBank/DDBJ whole genome shotgun (WGS) entry which is preliminary data.</text>
</comment>
<gene>
    <name evidence="2" type="ORF">ACFSFX_10965</name>
</gene>
<dbReference type="InterPro" id="IPR037359">
    <property type="entry name" value="NST/OST"/>
</dbReference>
<dbReference type="RefSeq" id="WP_343878950.1">
    <property type="nucleotide sequence ID" value="NZ_BAAAIJ010000032.1"/>
</dbReference>
<keyword evidence="3" id="KW-1185">Reference proteome</keyword>
<evidence type="ECO:0000313" key="3">
    <source>
        <dbReference type="Proteomes" id="UP001597307"/>
    </source>
</evidence>
<sequence>MTLKNYLRESARDYARSAATSAGQLGADFRMRPSFLIAGAQRCATTSVFRMLAEHPQVQPPLLNKGIHYFDTADRFQRGTKFYAAHFPFKRPRMADRLITGEASPYYMFHPLAATRIAAELGPVKVIILLRDPVERAFSAYKQERGRGFEDLSFEEALKREPQRLAGEEERIIADPTYQSFSHQHHAYVARGCYAGQLERMFAAVGREQVLVLDADAFLSAGLSQWPLLLRHLNIGDWWPEMPVHTNSRPSTPMPEQTRRWLAEQFAEEDKRLVRLLGYVPSWQQ</sequence>
<dbReference type="InterPro" id="IPR027417">
    <property type="entry name" value="P-loop_NTPase"/>
</dbReference>
<dbReference type="SUPFAM" id="SSF52540">
    <property type="entry name" value="P-loop containing nucleoside triphosphate hydrolases"/>
    <property type="match status" value="1"/>
</dbReference>
<dbReference type="Proteomes" id="UP001597307">
    <property type="component" value="Unassembled WGS sequence"/>
</dbReference>
<dbReference type="PANTHER" id="PTHR10605">
    <property type="entry name" value="HEPARAN SULFATE SULFOTRANSFERASE"/>
    <property type="match status" value="1"/>
</dbReference>
<reference evidence="3" key="1">
    <citation type="journal article" date="2019" name="Int. J. Syst. Evol. Microbiol.">
        <title>The Global Catalogue of Microorganisms (GCM) 10K type strain sequencing project: providing services to taxonomists for standard genome sequencing and annotation.</title>
        <authorList>
            <consortium name="The Broad Institute Genomics Platform"/>
            <consortium name="The Broad Institute Genome Sequencing Center for Infectious Disease"/>
            <person name="Wu L."/>
            <person name="Ma J."/>
        </authorList>
    </citation>
    <scope>NUCLEOTIDE SEQUENCE [LARGE SCALE GENOMIC DNA]</scope>
    <source>
        <strain evidence="3">JCM 11496</strain>
    </source>
</reference>
<evidence type="ECO:0000256" key="1">
    <source>
        <dbReference type="ARBA" id="ARBA00022679"/>
    </source>
</evidence>